<dbReference type="Gene3D" id="3.40.630.30">
    <property type="match status" value="1"/>
</dbReference>
<dbReference type="InterPro" id="IPR000182">
    <property type="entry name" value="GNAT_dom"/>
</dbReference>
<dbReference type="SUPFAM" id="SSF55729">
    <property type="entry name" value="Acyl-CoA N-acyltransferases (Nat)"/>
    <property type="match status" value="1"/>
</dbReference>
<keyword evidence="2" id="KW-0808">Transferase</keyword>
<dbReference type="PANTHER" id="PTHR43792">
    <property type="entry name" value="GNAT FAMILY, PUTATIVE (AFU_ORTHOLOGUE AFUA_3G00765)-RELATED-RELATED"/>
    <property type="match status" value="1"/>
</dbReference>
<dbReference type="CDD" id="cd04301">
    <property type="entry name" value="NAT_SF"/>
    <property type="match status" value="1"/>
</dbReference>
<keyword evidence="3" id="KW-1185">Reference proteome</keyword>
<feature type="domain" description="N-acetyltransferase" evidence="1">
    <location>
        <begin position="27"/>
        <end position="176"/>
    </location>
</feature>
<proteinExistence type="predicted"/>
<dbReference type="Proteomes" id="UP000237749">
    <property type="component" value="Unassembled WGS sequence"/>
</dbReference>
<organism evidence="2 3">
    <name type="scientific">Lacrimispora xylanisolvens</name>
    <dbReference type="NCBI Taxonomy" id="384636"/>
    <lineage>
        <taxon>Bacteria</taxon>
        <taxon>Bacillati</taxon>
        <taxon>Bacillota</taxon>
        <taxon>Clostridia</taxon>
        <taxon>Lachnospirales</taxon>
        <taxon>Lachnospiraceae</taxon>
        <taxon>Lacrimispora</taxon>
    </lineage>
</organism>
<evidence type="ECO:0000259" key="1">
    <source>
        <dbReference type="PROSITE" id="PS51186"/>
    </source>
</evidence>
<sequence>MINVELFHSLEAEKICFKPLSMNHVNAIHSYASDKEVSRFIGWNLMSSIDETRQYVKTMLERESAGTHLYASVAIKSTGEIIGTAMLFNFDKVANQAEIGYVFHRDHWGKGYGSECVAMICNFAFETLKLHKLHASVADANIGSARILIKNGFELEGRLKDNYYVDGKYYDALQLGKIQ</sequence>
<dbReference type="PROSITE" id="PS51186">
    <property type="entry name" value="GNAT"/>
    <property type="match status" value="1"/>
</dbReference>
<gene>
    <name evidence="2" type="ORF">BXY41_106156</name>
</gene>
<dbReference type="AlphaFoldDB" id="A0A2S6HSA6"/>
<dbReference type="GO" id="GO:0016747">
    <property type="term" value="F:acyltransferase activity, transferring groups other than amino-acyl groups"/>
    <property type="evidence" value="ECO:0007669"/>
    <property type="project" value="InterPro"/>
</dbReference>
<comment type="caution">
    <text evidence="2">The sequence shown here is derived from an EMBL/GenBank/DDBJ whole genome shotgun (WGS) entry which is preliminary data.</text>
</comment>
<evidence type="ECO:0000313" key="3">
    <source>
        <dbReference type="Proteomes" id="UP000237749"/>
    </source>
</evidence>
<dbReference type="InterPro" id="IPR051531">
    <property type="entry name" value="N-acetyltransferase"/>
</dbReference>
<reference evidence="2 3" key="1">
    <citation type="submission" date="2018-02" db="EMBL/GenBank/DDBJ databases">
        <title>Genomic Encyclopedia of Archaeal and Bacterial Type Strains, Phase II (KMG-II): from individual species to whole genera.</title>
        <authorList>
            <person name="Goeker M."/>
        </authorList>
    </citation>
    <scope>NUCLEOTIDE SEQUENCE [LARGE SCALE GENOMIC DNA]</scope>
    <source>
        <strain evidence="2 3">DSM 3808</strain>
    </source>
</reference>
<name>A0A2S6HSA6_9FIRM</name>
<dbReference type="RefSeq" id="WP_341457834.1">
    <property type="nucleotide sequence ID" value="NZ_PTJA01000006.1"/>
</dbReference>
<dbReference type="PANTHER" id="PTHR43792:SF1">
    <property type="entry name" value="N-ACETYLTRANSFERASE DOMAIN-CONTAINING PROTEIN"/>
    <property type="match status" value="1"/>
</dbReference>
<dbReference type="EMBL" id="PTJA01000006">
    <property type="protein sequence ID" value="PPK80566.1"/>
    <property type="molecule type" value="Genomic_DNA"/>
</dbReference>
<accession>A0A2S6HSA6</accession>
<dbReference type="InterPro" id="IPR016181">
    <property type="entry name" value="Acyl_CoA_acyltransferase"/>
</dbReference>
<dbReference type="Pfam" id="PF13302">
    <property type="entry name" value="Acetyltransf_3"/>
    <property type="match status" value="1"/>
</dbReference>
<protein>
    <submittedName>
        <fullName evidence="2">Ribosomal-protein-alanine N-acetyltransferase</fullName>
    </submittedName>
</protein>
<evidence type="ECO:0000313" key="2">
    <source>
        <dbReference type="EMBL" id="PPK80566.1"/>
    </source>
</evidence>